<dbReference type="AlphaFoldDB" id="A0A385DED5"/>
<dbReference type="RefSeq" id="WP_101276868.1">
    <property type="nucleotide sequence ID" value="NZ_CP031742.1"/>
</dbReference>
<dbReference type="Proteomes" id="UP000259636">
    <property type="component" value="Chromosome"/>
</dbReference>
<evidence type="ECO:0000313" key="2">
    <source>
        <dbReference type="EMBL" id="AXQ56813.1"/>
    </source>
</evidence>
<feature type="transmembrane region" description="Helical" evidence="1">
    <location>
        <begin position="75"/>
        <end position="96"/>
    </location>
</feature>
<proteinExistence type="predicted"/>
<dbReference type="NCBIfam" id="NF046119">
    <property type="entry name" value="memb_SCO4225"/>
    <property type="match status" value="1"/>
</dbReference>
<dbReference type="GeneID" id="300116611"/>
<feature type="transmembrane region" description="Helical" evidence="1">
    <location>
        <begin position="22"/>
        <end position="44"/>
    </location>
</feature>
<keyword evidence="1" id="KW-0472">Membrane</keyword>
<keyword evidence="1" id="KW-0812">Transmembrane</keyword>
<reference evidence="2 3" key="1">
    <citation type="submission" date="2018-08" db="EMBL/GenBank/DDBJ databases">
        <authorList>
            <person name="Ferrada E.E."/>
            <person name="Latorre B.A."/>
        </authorList>
    </citation>
    <scope>NUCLEOTIDE SEQUENCE [LARGE SCALE GENOMIC DNA]</scope>
    <source>
        <strain evidence="2 3">VK-A60T</strain>
    </source>
</reference>
<dbReference type="KEGG" id="sky:D0C37_20900"/>
<dbReference type="EMBL" id="CP031742">
    <property type="protein sequence ID" value="AXQ56813.1"/>
    <property type="molecule type" value="Genomic_DNA"/>
</dbReference>
<name>A0A385DED5_9ACTN</name>
<organism evidence="2 3">
    <name type="scientific">Streptomyces koyangensis</name>
    <dbReference type="NCBI Taxonomy" id="188770"/>
    <lineage>
        <taxon>Bacteria</taxon>
        <taxon>Bacillati</taxon>
        <taxon>Actinomycetota</taxon>
        <taxon>Actinomycetes</taxon>
        <taxon>Kitasatosporales</taxon>
        <taxon>Streptomycetaceae</taxon>
        <taxon>Streptomyces</taxon>
        <taxon>Streptomyces aurantiacus group</taxon>
    </lineage>
</organism>
<dbReference type="Pfam" id="PF25637">
    <property type="entry name" value="DUF7942"/>
    <property type="match status" value="1"/>
</dbReference>
<evidence type="ECO:0000313" key="3">
    <source>
        <dbReference type="Proteomes" id="UP000259636"/>
    </source>
</evidence>
<accession>A0A385DED5</accession>
<keyword evidence="1" id="KW-1133">Transmembrane helix</keyword>
<evidence type="ECO:0000256" key="1">
    <source>
        <dbReference type="SAM" id="Phobius"/>
    </source>
</evidence>
<protein>
    <submittedName>
        <fullName evidence="2">Uncharacterized protein</fullName>
    </submittedName>
</protein>
<sequence>MAAAQRRSAGTTFRRSLLNPVALGYLAVVAAVWVWIGVDTLFVTHADASMAGVWGFFVTAPTSFLFVSLPGPLPFVGVAAGALVQALALGAAYRWATGRPRGHGRASHA</sequence>
<gene>
    <name evidence="2" type="ORF">D0C37_20900</name>
</gene>
<dbReference type="InterPro" id="IPR057702">
    <property type="entry name" value="DUF7942"/>
</dbReference>